<sequence length="149" mass="15602">MDLRCQGGVAALAGPNGNGKYTLLRVVVSLPPLLGLCAGSHDTRSQPGTVGATSAPCPQKATFPGRFTVAETLAYAAWLQVLGARVTRHRTTGLVSALGPEEHLNHSLITLPSSTRQRVCLVPHETAQKGTESALERTLSSLLADSLAH</sequence>
<protein>
    <recommendedName>
        <fullName evidence="3">ABC transporter domain-containing protein</fullName>
    </recommendedName>
</protein>
<dbReference type="RefSeq" id="WP_120203996.1">
    <property type="nucleotide sequence ID" value="NZ_CP032514.1"/>
</dbReference>
<dbReference type="Proteomes" id="UP000273001">
    <property type="component" value="Chromosome"/>
</dbReference>
<proteinExistence type="predicted"/>
<evidence type="ECO:0000313" key="1">
    <source>
        <dbReference type="EMBL" id="AYD89478.1"/>
    </source>
</evidence>
<dbReference type="InterPro" id="IPR027417">
    <property type="entry name" value="P-loop_NTPase"/>
</dbReference>
<keyword evidence="2" id="KW-1185">Reference proteome</keyword>
<evidence type="ECO:0000313" key="2">
    <source>
        <dbReference type="Proteomes" id="UP000273001"/>
    </source>
</evidence>
<reference evidence="1 2" key="1">
    <citation type="submission" date="2018-09" db="EMBL/GenBank/DDBJ databases">
        <authorList>
            <person name="Li J."/>
        </authorList>
    </citation>
    <scope>NUCLEOTIDE SEQUENCE [LARGE SCALE GENOMIC DNA]</scope>
    <source>
        <strain evidence="1 2">2129</strain>
    </source>
</reference>
<dbReference type="EMBL" id="CP032514">
    <property type="protein sequence ID" value="AYD89478.1"/>
    <property type="molecule type" value="Genomic_DNA"/>
</dbReference>
<gene>
    <name evidence="1" type="ORF">D5R93_04325</name>
</gene>
<dbReference type="SUPFAM" id="SSF52540">
    <property type="entry name" value="P-loop containing nucleoside triphosphate hydrolases"/>
    <property type="match status" value="1"/>
</dbReference>
<accession>A0ABM6Z2M4</accession>
<organism evidence="1 2">
    <name type="scientific">Actinomyces lilanjuaniae</name>
    <dbReference type="NCBI Taxonomy" id="2321394"/>
    <lineage>
        <taxon>Bacteria</taxon>
        <taxon>Bacillati</taxon>
        <taxon>Actinomycetota</taxon>
        <taxon>Actinomycetes</taxon>
        <taxon>Actinomycetales</taxon>
        <taxon>Actinomycetaceae</taxon>
        <taxon>Actinomyces</taxon>
    </lineage>
</organism>
<name>A0ABM6Z2M4_9ACTO</name>
<evidence type="ECO:0008006" key="3">
    <source>
        <dbReference type="Google" id="ProtNLM"/>
    </source>
</evidence>
<dbReference type="Gene3D" id="3.40.50.300">
    <property type="entry name" value="P-loop containing nucleotide triphosphate hydrolases"/>
    <property type="match status" value="1"/>
</dbReference>